<dbReference type="InParanoid" id="D8LCN3"/>
<evidence type="ECO:0000313" key="1">
    <source>
        <dbReference type="EMBL" id="CBN79546.1"/>
    </source>
</evidence>
<proteinExistence type="predicted"/>
<dbReference type="AlphaFoldDB" id="D8LCN3"/>
<dbReference type="EMBL" id="FN647789">
    <property type="protein sequence ID" value="CBN79546.1"/>
    <property type="molecule type" value="Genomic_DNA"/>
</dbReference>
<dbReference type="EMBL" id="FN649734">
    <property type="protein sequence ID" value="CBN79546.1"/>
    <property type="molecule type" value="Genomic_DNA"/>
</dbReference>
<evidence type="ECO:0000313" key="2">
    <source>
        <dbReference type="Proteomes" id="UP000002630"/>
    </source>
</evidence>
<name>D8LCN3_ECTSI</name>
<organism evidence="1 2">
    <name type="scientific">Ectocarpus siliculosus</name>
    <name type="common">Brown alga</name>
    <name type="synonym">Conferva siliculosa</name>
    <dbReference type="NCBI Taxonomy" id="2880"/>
    <lineage>
        <taxon>Eukaryota</taxon>
        <taxon>Sar</taxon>
        <taxon>Stramenopiles</taxon>
        <taxon>Ochrophyta</taxon>
        <taxon>PX clade</taxon>
        <taxon>Phaeophyceae</taxon>
        <taxon>Ectocarpales</taxon>
        <taxon>Ectocarpaceae</taxon>
        <taxon>Ectocarpus</taxon>
    </lineage>
</organism>
<sequence length="408" mass="42960">MAAAGRWKQWARPSEEAELAAARLLRGAEAEGQVGADASARGAGHQESDFVTLPLWVEVVKNGLETRIAFHGEWVFANYLPQEIQVAWVTSAGVGNAGRCLVEPTGTREGLSLEACATSGRAGGSLHPLSCSALTASSSSPGAGQAHGERLSELMLEFRLSTPDAAACVGSVGPPPVATEDSAGHPAAARDAGGFADGGSFDSRGLDDELLQGREEIEVDSSGSPWEVTRQSEWVQARPFVFLALISCASTDPGISGFAFWCVASRQASRAANGHRGNLGQMRIDLHPMALVWNGSSIPMRAVLKHRSGGGGWPEQPPATLAEAVDEQGSLVAHPPTPGVDRSVRLRRARDIPGERIQGASVGVDGVMLRDNLCSYLDSDHTVLLLLRPDILLDGGASMHKHGFRGFI</sequence>
<protein>
    <submittedName>
        <fullName evidence="1">Uncharacterized protein</fullName>
    </submittedName>
</protein>
<reference evidence="1 2" key="1">
    <citation type="journal article" date="2010" name="Nature">
        <title>The Ectocarpus genome and the independent evolution of multicellularity in brown algae.</title>
        <authorList>
            <person name="Cock J.M."/>
            <person name="Sterck L."/>
            <person name="Rouze P."/>
            <person name="Scornet D."/>
            <person name="Allen A.E."/>
            <person name="Amoutzias G."/>
            <person name="Anthouard V."/>
            <person name="Artiguenave F."/>
            <person name="Aury J.M."/>
            <person name="Badger J.H."/>
            <person name="Beszteri B."/>
            <person name="Billiau K."/>
            <person name="Bonnet E."/>
            <person name="Bothwell J.H."/>
            <person name="Bowler C."/>
            <person name="Boyen C."/>
            <person name="Brownlee C."/>
            <person name="Carrano C.J."/>
            <person name="Charrier B."/>
            <person name="Cho G.Y."/>
            <person name="Coelho S.M."/>
            <person name="Collen J."/>
            <person name="Corre E."/>
            <person name="Da Silva C."/>
            <person name="Delage L."/>
            <person name="Delaroque N."/>
            <person name="Dittami S.M."/>
            <person name="Doulbeau S."/>
            <person name="Elias M."/>
            <person name="Farnham G."/>
            <person name="Gachon C.M."/>
            <person name="Gschloessl B."/>
            <person name="Heesch S."/>
            <person name="Jabbari K."/>
            <person name="Jubin C."/>
            <person name="Kawai H."/>
            <person name="Kimura K."/>
            <person name="Kloareg B."/>
            <person name="Kupper F.C."/>
            <person name="Lang D."/>
            <person name="Le Bail A."/>
            <person name="Leblanc C."/>
            <person name="Lerouge P."/>
            <person name="Lohr M."/>
            <person name="Lopez P.J."/>
            <person name="Martens C."/>
            <person name="Maumus F."/>
            <person name="Michel G."/>
            <person name="Miranda-Saavedra D."/>
            <person name="Morales J."/>
            <person name="Moreau H."/>
            <person name="Motomura T."/>
            <person name="Nagasato C."/>
            <person name="Napoli C.A."/>
            <person name="Nelson D.R."/>
            <person name="Nyvall-Collen P."/>
            <person name="Peters A.F."/>
            <person name="Pommier C."/>
            <person name="Potin P."/>
            <person name="Poulain J."/>
            <person name="Quesneville H."/>
            <person name="Read B."/>
            <person name="Rensing S.A."/>
            <person name="Ritter A."/>
            <person name="Rousvoal S."/>
            <person name="Samanta M."/>
            <person name="Samson G."/>
            <person name="Schroeder D.C."/>
            <person name="Segurens B."/>
            <person name="Strittmatter M."/>
            <person name="Tonon T."/>
            <person name="Tregear J.W."/>
            <person name="Valentin K."/>
            <person name="von Dassow P."/>
            <person name="Yamagishi T."/>
            <person name="Van de Peer Y."/>
            <person name="Wincker P."/>
        </authorList>
    </citation>
    <scope>NUCLEOTIDE SEQUENCE [LARGE SCALE GENOMIC DNA]</scope>
    <source>
        <strain evidence="2">Ec32 / CCAP1310/4</strain>
    </source>
</reference>
<keyword evidence="2" id="KW-1185">Reference proteome</keyword>
<accession>D8LCN3</accession>
<dbReference type="Proteomes" id="UP000002630">
    <property type="component" value="Linkage Group LG09"/>
</dbReference>
<gene>
    <name evidence="1" type="ORF">Esi_0011_0097</name>
</gene>